<dbReference type="PANTHER" id="PTHR33975:SF2">
    <property type="entry name" value="MYELIN-ASSOCIATED OLIGODENDROCYTE BASIC PROTEIN"/>
    <property type="match status" value="1"/>
</dbReference>
<dbReference type="RefSeq" id="XP_010907208.1">
    <property type="nucleotide sequence ID" value="XM_010908906.3"/>
</dbReference>
<keyword evidence="2" id="KW-0472">Membrane</keyword>
<name>A0A6I9QCY9_ELAGV</name>
<dbReference type="InParanoid" id="A0A6I9QCY9"/>
<reference evidence="4" key="1">
    <citation type="submission" date="2025-08" db="UniProtKB">
        <authorList>
            <consortium name="RefSeq"/>
        </authorList>
    </citation>
    <scope>IDENTIFICATION</scope>
</reference>
<dbReference type="InterPro" id="IPR010903">
    <property type="entry name" value="DUF1517"/>
</dbReference>
<dbReference type="Pfam" id="PF07466">
    <property type="entry name" value="DUF1517"/>
    <property type="match status" value="1"/>
</dbReference>
<dbReference type="Proteomes" id="UP000504607">
    <property type="component" value="Unplaced"/>
</dbReference>
<feature type="transmembrane region" description="Helical" evidence="2">
    <location>
        <begin position="183"/>
        <end position="202"/>
    </location>
</feature>
<dbReference type="AlphaFoldDB" id="A0A6I9QCY9"/>
<dbReference type="PANTHER" id="PTHR33975">
    <property type="entry name" value="MYELIN-ASSOCIATED OLIGODENDROCYTE BASIC PROTEIN"/>
    <property type="match status" value="1"/>
</dbReference>
<sequence length="400" mass="43379">MATGSILETPVLLREPSKFRPRPNPFFHKFQSRLPLSLPTSHKFMRVSIQSVPNPMAALRPCAAAAYSSLEERNKFARAVLETLRALRKSAIAVIFLGFLLTADPLPALAASGGRMGGSAFSSSSRSHSSSSSSRSHSSSSLHSYSRPSISSFSYSVPYYAPSPFGAGGGLVRAVGVGFNSEGGFILLMFCFAAVILLAGIISDQRDGGSVLADTQKTSVLKLQVGLLGMARSLQKDLDRIAETADTSTPEGLSYVLTETTLALLRHPDCCISAYSSVDVKRTIEGGEKRFNKLSIEERGKFDEETLVNVNNIKRRKTTSQRSKGFSNEYIVITILVAAEGVYKLPVINGSADLKEALQKLASIPSRKTLAVEVLWTPQNENDALSERELLEDYPLLRPL</sequence>
<dbReference type="InterPro" id="IPR053023">
    <property type="entry name" value="FLAP_modulator"/>
</dbReference>
<dbReference type="OrthoDB" id="542507at2759"/>
<feature type="region of interest" description="Disordered" evidence="1">
    <location>
        <begin position="121"/>
        <end position="147"/>
    </location>
</feature>
<dbReference type="KEGG" id="egu:105033920"/>
<evidence type="ECO:0000313" key="4">
    <source>
        <dbReference type="RefSeq" id="XP_010907208.1"/>
    </source>
</evidence>
<gene>
    <name evidence="4" type="primary">LOC105033920</name>
</gene>
<keyword evidence="3" id="KW-1185">Reference proteome</keyword>
<protein>
    <submittedName>
        <fullName evidence="4">Uncharacterized protein LOC105033920</fullName>
    </submittedName>
</protein>
<feature type="transmembrane region" description="Helical" evidence="2">
    <location>
        <begin position="91"/>
        <end position="111"/>
    </location>
</feature>
<dbReference type="FunCoup" id="A0A6I9QCY9">
    <property type="interactions" value="1418"/>
</dbReference>
<dbReference type="GeneID" id="105033920"/>
<organism evidence="3 4">
    <name type="scientific">Elaeis guineensis var. tenera</name>
    <name type="common">Oil palm</name>
    <dbReference type="NCBI Taxonomy" id="51953"/>
    <lineage>
        <taxon>Eukaryota</taxon>
        <taxon>Viridiplantae</taxon>
        <taxon>Streptophyta</taxon>
        <taxon>Embryophyta</taxon>
        <taxon>Tracheophyta</taxon>
        <taxon>Spermatophyta</taxon>
        <taxon>Magnoliopsida</taxon>
        <taxon>Liliopsida</taxon>
        <taxon>Arecaceae</taxon>
        <taxon>Arecoideae</taxon>
        <taxon>Cocoseae</taxon>
        <taxon>Elaeidinae</taxon>
        <taxon>Elaeis</taxon>
    </lineage>
</organism>
<proteinExistence type="predicted"/>
<evidence type="ECO:0000313" key="3">
    <source>
        <dbReference type="Proteomes" id="UP000504607"/>
    </source>
</evidence>
<keyword evidence="2" id="KW-0812">Transmembrane</keyword>
<evidence type="ECO:0000256" key="2">
    <source>
        <dbReference type="SAM" id="Phobius"/>
    </source>
</evidence>
<keyword evidence="2" id="KW-1133">Transmembrane helix</keyword>
<accession>A0A6I9QCY9</accession>
<evidence type="ECO:0000256" key="1">
    <source>
        <dbReference type="SAM" id="MobiDB-lite"/>
    </source>
</evidence>
<dbReference type="GO" id="GO:0009507">
    <property type="term" value="C:chloroplast"/>
    <property type="evidence" value="ECO:0007669"/>
    <property type="project" value="TreeGrafter"/>
</dbReference>